<dbReference type="EMBL" id="PVZS01000031">
    <property type="protein sequence ID" value="PSC03117.1"/>
    <property type="molecule type" value="Genomic_DNA"/>
</dbReference>
<dbReference type="AlphaFoldDB" id="A0A2T1HNB0"/>
<reference evidence="2" key="1">
    <citation type="submission" date="2018-03" db="EMBL/GenBank/DDBJ databases">
        <authorList>
            <person name="Sun L."/>
            <person name="Liu H."/>
            <person name="Chen W."/>
            <person name="Huang K."/>
            <person name="Liu W."/>
            <person name="Gao X."/>
        </authorList>
    </citation>
    <scope>NUCLEOTIDE SEQUENCE [LARGE SCALE GENOMIC DNA]</scope>
    <source>
        <strain evidence="2">SH9</strain>
    </source>
</reference>
<proteinExistence type="predicted"/>
<gene>
    <name evidence="1" type="ORF">SLNSH_20515</name>
</gene>
<dbReference type="Proteomes" id="UP000239772">
    <property type="component" value="Unassembled WGS sequence"/>
</dbReference>
<sequence>MVEDCVRCVVEIAGFSLSRPEQLARAAALLNWFLHEAPRGGVTAGDLAGALRAEAQRRPDAAERDLLLQVAACLDRQAARLSGQTDGQIVPRAE</sequence>
<accession>A0A2T1HNB0</accession>
<protein>
    <submittedName>
        <fullName evidence="1">Uncharacterized protein</fullName>
    </submittedName>
</protein>
<evidence type="ECO:0000313" key="2">
    <source>
        <dbReference type="Proteomes" id="UP000239772"/>
    </source>
</evidence>
<keyword evidence="2" id="KW-1185">Reference proteome</keyword>
<organism evidence="1 2">
    <name type="scientific">Alsobacter soli</name>
    <dbReference type="NCBI Taxonomy" id="2109933"/>
    <lineage>
        <taxon>Bacteria</taxon>
        <taxon>Pseudomonadati</taxon>
        <taxon>Pseudomonadota</taxon>
        <taxon>Alphaproteobacteria</taxon>
        <taxon>Hyphomicrobiales</taxon>
        <taxon>Alsobacteraceae</taxon>
        <taxon>Alsobacter</taxon>
    </lineage>
</organism>
<comment type="caution">
    <text evidence="1">The sequence shown here is derived from an EMBL/GenBank/DDBJ whole genome shotgun (WGS) entry which is preliminary data.</text>
</comment>
<evidence type="ECO:0000313" key="1">
    <source>
        <dbReference type="EMBL" id="PSC03117.1"/>
    </source>
</evidence>
<name>A0A2T1HNB0_9HYPH</name>